<dbReference type="InterPro" id="IPR005321">
    <property type="entry name" value="Peptidase_S58_DmpA"/>
</dbReference>
<comment type="similarity">
    <text evidence="1">Belongs to the peptidase S58 family.</text>
</comment>
<proteinExistence type="inferred from homology"/>
<gene>
    <name evidence="2" type="ORF">ACFQ14_16870</name>
</gene>
<name>A0ABW3FKL4_9HYPH</name>
<dbReference type="EMBL" id="JBHTJV010000026">
    <property type="protein sequence ID" value="MFD0918078.1"/>
    <property type="molecule type" value="Genomic_DNA"/>
</dbReference>
<sequence length="341" mass="34768">MMKPGARNLITDVAGLRVGNASDDKLKSGVTALISDVENVASVHVMGGAPGTRETDLLAPENSVQSVDALVLSGGSAFGLDACGGVQSFLRTQGKGFAVADQIVPIVPGAILFDLINGGDKAWGDHSPYRELGQLAAQNASYEFDLGSQGAGTGALVGGPGIGLKGGLGSASTILPNGVTIGALVAVNALGAPTVGEGANFWAVPFEMGDEFGGLGPSQADADEAQALRIKFRDTQAQGSNTTIAIIATDAALTKGEAKRMAIAAHDGFARALWPAHTPMDGDLVFALATGAKGPLDSIDDQITFSATAASTMARAIARGIFHAQSREGDIFPTWHKAFKR</sequence>
<dbReference type="Proteomes" id="UP001597101">
    <property type="component" value="Unassembled WGS sequence"/>
</dbReference>
<dbReference type="PANTHER" id="PTHR36512:SF3">
    <property type="entry name" value="BLR5678 PROTEIN"/>
    <property type="match status" value="1"/>
</dbReference>
<dbReference type="SUPFAM" id="SSF56266">
    <property type="entry name" value="DmpA/ArgJ-like"/>
    <property type="match status" value="1"/>
</dbReference>
<evidence type="ECO:0000256" key="1">
    <source>
        <dbReference type="ARBA" id="ARBA00007068"/>
    </source>
</evidence>
<dbReference type="Pfam" id="PF03576">
    <property type="entry name" value="Peptidase_S58"/>
    <property type="match status" value="1"/>
</dbReference>
<dbReference type="PANTHER" id="PTHR36512">
    <property type="entry name" value="D-AMINOPEPTIDASE"/>
    <property type="match status" value="1"/>
</dbReference>
<evidence type="ECO:0000313" key="2">
    <source>
        <dbReference type="EMBL" id="MFD0918078.1"/>
    </source>
</evidence>
<dbReference type="Gene3D" id="3.60.70.12">
    <property type="entry name" value="L-amino peptidase D-ALA esterase/amidase"/>
    <property type="match status" value="1"/>
</dbReference>
<organism evidence="2 3">
    <name type="scientific">Pseudahrensia aquimaris</name>
    <dbReference type="NCBI Taxonomy" id="744461"/>
    <lineage>
        <taxon>Bacteria</taxon>
        <taxon>Pseudomonadati</taxon>
        <taxon>Pseudomonadota</taxon>
        <taxon>Alphaproteobacteria</taxon>
        <taxon>Hyphomicrobiales</taxon>
        <taxon>Ahrensiaceae</taxon>
        <taxon>Pseudahrensia</taxon>
    </lineage>
</organism>
<dbReference type="CDD" id="cd02252">
    <property type="entry name" value="nylC_like"/>
    <property type="match status" value="1"/>
</dbReference>
<accession>A0ABW3FKL4</accession>
<reference evidence="3" key="1">
    <citation type="journal article" date="2019" name="Int. J. Syst. Evol. Microbiol.">
        <title>The Global Catalogue of Microorganisms (GCM) 10K type strain sequencing project: providing services to taxonomists for standard genome sequencing and annotation.</title>
        <authorList>
            <consortium name="The Broad Institute Genomics Platform"/>
            <consortium name="The Broad Institute Genome Sequencing Center for Infectious Disease"/>
            <person name="Wu L."/>
            <person name="Ma J."/>
        </authorList>
    </citation>
    <scope>NUCLEOTIDE SEQUENCE [LARGE SCALE GENOMIC DNA]</scope>
    <source>
        <strain evidence="3">CCUG 60023</strain>
    </source>
</reference>
<evidence type="ECO:0000313" key="3">
    <source>
        <dbReference type="Proteomes" id="UP001597101"/>
    </source>
</evidence>
<dbReference type="InterPro" id="IPR016117">
    <property type="entry name" value="ArgJ-like_dom_sf"/>
</dbReference>
<comment type="caution">
    <text evidence="2">The sequence shown here is derived from an EMBL/GenBank/DDBJ whole genome shotgun (WGS) entry which is preliminary data.</text>
</comment>
<dbReference type="RefSeq" id="WP_377213971.1">
    <property type="nucleotide sequence ID" value="NZ_JBHTJV010000026.1"/>
</dbReference>
<protein>
    <submittedName>
        <fullName evidence="2">P1 family peptidase</fullName>
    </submittedName>
</protein>
<keyword evidence="3" id="KW-1185">Reference proteome</keyword>